<evidence type="ECO:0000313" key="3">
    <source>
        <dbReference type="Proteomes" id="UP000249898"/>
    </source>
</evidence>
<organism evidence="2 3">
    <name type="scientific">Marinomonas primoryensis</name>
    <dbReference type="NCBI Taxonomy" id="178399"/>
    <lineage>
        <taxon>Bacteria</taxon>
        <taxon>Pseudomonadati</taxon>
        <taxon>Pseudomonadota</taxon>
        <taxon>Gammaproteobacteria</taxon>
        <taxon>Oceanospirillales</taxon>
        <taxon>Oceanospirillaceae</taxon>
        <taxon>Marinomonas</taxon>
    </lineage>
</organism>
<accession>A0A2Z4PPL0</accession>
<proteinExistence type="predicted"/>
<sequence>MDDFFSNLLEQFEGKTDTTPEWASRNAVSKSAYEAVIKKAQEIEERLKITPRDLMDKLLVAEKQIVVAELAKEIGCSRAALVKSRRPELIELIDKTNVKLSAHFEINAQRKSRDRKPRKDELEARCDQLKKEVEELRKLKIGSLIEDFFSSNISEEQRRLVNKLEVAQHDLKEYKEKSFNQNETIRSLMKQTDVSRTQLQAVKVELDVIKEQLNSEKMQNEVLARRIEHLLHQLNAKS</sequence>
<dbReference type="OrthoDB" id="9820956at2"/>
<dbReference type="RefSeq" id="WP_112136195.1">
    <property type="nucleotide sequence ID" value="NZ_CP016181.1"/>
</dbReference>
<dbReference type="AlphaFoldDB" id="A0A2Z4PPL0"/>
<gene>
    <name evidence="2" type="ORF">A8139_05090</name>
</gene>
<evidence type="ECO:0000313" key="2">
    <source>
        <dbReference type="EMBL" id="AWX99441.1"/>
    </source>
</evidence>
<name>A0A2Z4PPL0_9GAMM</name>
<feature type="coiled-coil region" evidence="1">
    <location>
        <begin position="119"/>
        <end position="226"/>
    </location>
</feature>
<protein>
    <submittedName>
        <fullName evidence="2">Uncharacterized protein</fullName>
    </submittedName>
</protein>
<dbReference type="EMBL" id="CP016181">
    <property type="protein sequence ID" value="AWX99441.1"/>
    <property type="molecule type" value="Genomic_DNA"/>
</dbReference>
<dbReference type="Proteomes" id="UP000249898">
    <property type="component" value="Chromosome"/>
</dbReference>
<keyword evidence="1" id="KW-0175">Coiled coil</keyword>
<reference evidence="2 3" key="1">
    <citation type="submission" date="2016-06" db="EMBL/GenBank/DDBJ databases">
        <title>The sequenced genome of the ice-adhering bacterium Marinomonas primoryensis, from Antarctica.</title>
        <authorList>
            <person name="Graham L."/>
            <person name="Vance T.D.R."/>
            <person name="Davies P.L."/>
        </authorList>
    </citation>
    <scope>NUCLEOTIDE SEQUENCE [LARGE SCALE GENOMIC DNA]</scope>
    <source>
        <strain evidence="2 3">AceL</strain>
    </source>
</reference>
<evidence type="ECO:0000256" key="1">
    <source>
        <dbReference type="SAM" id="Coils"/>
    </source>
</evidence>